<reference evidence="1 2" key="1">
    <citation type="journal article" date="2011" name="Stand. Genomic Sci.">
        <title>Complete genome sequence of Bacteroides salanitronis type strain (BL78).</title>
        <authorList>
            <person name="Gronow S."/>
            <person name="Held B."/>
            <person name="Lucas S."/>
            <person name="Lapidus A."/>
            <person name="Del Rio T.G."/>
            <person name="Nolan M."/>
            <person name="Tice H."/>
            <person name="Deshpande S."/>
            <person name="Cheng J.F."/>
            <person name="Pitluck S."/>
            <person name="Liolios K."/>
            <person name="Pagani I."/>
            <person name="Ivanova N."/>
            <person name="Mavromatis K."/>
            <person name="Pati A."/>
            <person name="Tapia R."/>
            <person name="Han C."/>
            <person name="Goodwin L."/>
            <person name="Chen A."/>
            <person name="Palaniappan K."/>
            <person name="Land M."/>
            <person name="Hauser L."/>
            <person name="Chang Y.J."/>
            <person name="Jeffries C.D."/>
            <person name="Brambilla E.M."/>
            <person name="Rohde M."/>
            <person name="Goker M."/>
            <person name="Detter J.C."/>
            <person name="Woyke T."/>
            <person name="Bristow J."/>
            <person name="Markowitz V."/>
            <person name="Hugenholtz P."/>
            <person name="Kyrpides N.C."/>
            <person name="Klenk H.P."/>
            <person name="Eisen J.A."/>
        </authorList>
    </citation>
    <scope>NUCLEOTIDE SEQUENCE [LARGE SCALE GENOMIC DNA]</scope>
    <source>
        <strain evidence="1 2">DSM 18170</strain>
    </source>
</reference>
<dbReference type="EMBL" id="CP002530">
    <property type="protein sequence ID" value="ADY35194.1"/>
    <property type="molecule type" value="Genomic_DNA"/>
</dbReference>
<organism evidence="1 2">
    <name type="scientific">Phocaeicola salanitronis (strain DSM 18170 / JCM 13657 / CCUG 60908 / BL78)</name>
    <name type="common">Bacteroides salanitronis</name>
    <dbReference type="NCBI Taxonomy" id="667015"/>
    <lineage>
        <taxon>Bacteria</taxon>
        <taxon>Pseudomonadati</taxon>
        <taxon>Bacteroidota</taxon>
        <taxon>Bacteroidia</taxon>
        <taxon>Bacteroidales</taxon>
        <taxon>Bacteroidaceae</taxon>
        <taxon>Phocaeicola</taxon>
    </lineage>
</organism>
<evidence type="ECO:0000313" key="1">
    <source>
        <dbReference type="EMBL" id="ADY35194.1"/>
    </source>
</evidence>
<gene>
    <name evidence="1" type="ordered locus">Bacsa_0598</name>
</gene>
<dbReference type="STRING" id="667015.Bacsa_0598"/>
<name>F0R029_PHOSB</name>
<evidence type="ECO:0000313" key="2">
    <source>
        <dbReference type="Proteomes" id="UP000007486"/>
    </source>
</evidence>
<dbReference type="KEGG" id="bsa:Bacsa_0598"/>
<protein>
    <submittedName>
        <fullName evidence="1">Uncharacterized protein</fullName>
    </submittedName>
</protein>
<dbReference type="HOGENOM" id="CLU_2767331_0_0_10"/>
<sequence>MFRNRIDDFLQAAAYVLYSGWRNVHSMGWNVRSTAWNIRSSPWNIKFIRLLRETKCSFVEKVDYFKSYS</sequence>
<proteinExistence type="predicted"/>
<keyword evidence="2" id="KW-1185">Reference proteome</keyword>
<dbReference type="AlphaFoldDB" id="F0R029"/>
<dbReference type="Proteomes" id="UP000007486">
    <property type="component" value="Chromosome"/>
</dbReference>
<accession>F0R029</accession>